<protein>
    <submittedName>
        <fullName evidence="1">Uncharacterized protein</fullName>
    </submittedName>
</protein>
<evidence type="ECO:0000313" key="2">
    <source>
        <dbReference type="Proteomes" id="UP000292027"/>
    </source>
</evidence>
<dbReference type="RefSeq" id="WP_130439788.1">
    <property type="nucleotide sequence ID" value="NZ_SHKR01000011.1"/>
</dbReference>
<sequence length="148" mass="15955">MSDIDWGDGTYETTAADLLPAARELVDAAEVKPGEHVVDVGAGTGQNPAAGRIDWHDPAALSTLFAPHGYQVTATTLELEVVTPSAEDYWDTRIANHPLGVSTFPLLQQAGRLDEVRTRSLQTLADNWTDTTGQVRLPAQYLLATATR</sequence>
<keyword evidence="2" id="KW-1185">Reference proteome</keyword>
<evidence type="ECO:0000313" key="1">
    <source>
        <dbReference type="EMBL" id="RZU18581.1"/>
    </source>
</evidence>
<dbReference type="Proteomes" id="UP000292027">
    <property type="component" value="Unassembled WGS sequence"/>
</dbReference>
<accession>A0A4Q7X659</accession>
<dbReference type="SUPFAM" id="SSF53335">
    <property type="entry name" value="S-adenosyl-L-methionine-dependent methyltransferases"/>
    <property type="match status" value="1"/>
</dbReference>
<dbReference type="AlphaFoldDB" id="A0A4Q7X659"/>
<reference evidence="1 2" key="1">
    <citation type="journal article" date="2015" name="Stand. Genomic Sci.">
        <title>Genomic Encyclopedia of Bacterial and Archaeal Type Strains, Phase III: the genomes of soil and plant-associated and newly described type strains.</title>
        <authorList>
            <person name="Whitman W.B."/>
            <person name="Woyke T."/>
            <person name="Klenk H.P."/>
            <person name="Zhou Y."/>
            <person name="Lilburn T.G."/>
            <person name="Beck B.J."/>
            <person name="De Vos P."/>
            <person name="Vandamme P."/>
            <person name="Eisen J.A."/>
            <person name="Garrity G."/>
            <person name="Hugenholtz P."/>
            <person name="Kyrpides N.C."/>
        </authorList>
    </citation>
    <scope>NUCLEOTIDE SEQUENCE [LARGE SCALE GENOMIC DNA]</scope>
    <source>
        <strain evidence="1 2">VKM Ac-2540</strain>
    </source>
</reference>
<dbReference type="Gene3D" id="3.40.50.150">
    <property type="entry name" value="Vaccinia Virus protein VP39"/>
    <property type="match status" value="1"/>
</dbReference>
<comment type="caution">
    <text evidence="1">The sequence shown here is derived from an EMBL/GenBank/DDBJ whole genome shotgun (WGS) entry which is preliminary data.</text>
</comment>
<dbReference type="OrthoDB" id="7032234at2"/>
<gene>
    <name evidence="1" type="ORF">EV645_0775</name>
</gene>
<proteinExistence type="predicted"/>
<organism evidence="1 2">
    <name type="scientific">Kribbella rubisoli</name>
    <dbReference type="NCBI Taxonomy" id="3075929"/>
    <lineage>
        <taxon>Bacteria</taxon>
        <taxon>Bacillati</taxon>
        <taxon>Actinomycetota</taxon>
        <taxon>Actinomycetes</taxon>
        <taxon>Propionibacteriales</taxon>
        <taxon>Kribbellaceae</taxon>
        <taxon>Kribbella</taxon>
    </lineage>
</organism>
<dbReference type="EMBL" id="SHKR01000011">
    <property type="protein sequence ID" value="RZU18581.1"/>
    <property type="molecule type" value="Genomic_DNA"/>
</dbReference>
<dbReference type="InterPro" id="IPR029063">
    <property type="entry name" value="SAM-dependent_MTases_sf"/>
</dbReference>
<name>A0A4Q7X659_9ACTN</name>